<evidence type="ECO:0000256" key="4">
    <source>
        <dbReference type="ARBA" id="ARBA00022475"/>
    </source>
</evidence>
<dbReference type="SUPFAM" id="SSF51735">
    <property type="entry name" value="NAD(P)-binding Rossmann-fold domains"/>
    <property type="match status" value="1"/>
</dbReference>
<keyword evidence="6 10" id="KW-1133">Transmembrane helix</keyword>
<feature type="transmembrane region" description="Helical" evidence="10">
    <location>
        <begin position="6"/>
        <end position="24"/>
    </location>
</feature>
<comment type="subcellular location">
    <subcellularLocation>
        <location evidence="1">Cell membrane</location>
        <topology evidence="1">Multi-pass membrane protein</topology>
    </subcellularLocation>
</comment>
<feature type="transmembrane region" description="Helical" evidence="10">
    <location>
        <begin position="92"/>
        <end position="112"/>
    </location>
</feature>
<comment type="caution">
    <text evidence="13">The sequence shown here is derived from an EMBL/GenBank/DDBJ whole genome shotgun (WGS) entry which is preliminary data.</text>
</comment>
<protein>
    <submittedName>
        <fullName evidence="13">Uncharacterized protein</fullName>
    </submittedName>
</protein>
<gene>
    <name evidence="13" type="ORF">LCGC14_0763260</name>
</gene>
<keyword evidence="4" id="KW-1003">Cell membrane</keyword>
<dbReference type="PANTHER" id="PTHR32507:SF0">
    <property type="entry name" value="NA(+)_H(+) ANTIPORTER 2-RELATED"/>
    <property type="match status" value="1"/>
</dbReference>
<feature type="transmembrane region" description="Helical" evidence="10">
    <location>
        <begin position="118"/>
        <end position="138"/>
    </location>
</feature>
<dbReference type="GO" id="GO:0005886">
    <property type="term" value="C:plasma membrane"/>
    <property type="evidence" value="ECO:0007669"/>
    <property type="project" value="UniProtKB-SubCell"/>
</dbReference>
<evidence type="ECO:0000256" key="5">
    <source>
        <dbReference type="ARBA" id="ARBA00022692"/>
    </source>
</evidence>
<dbReference type="EMBL" id="LAZR01001893">
    <property type="protein sequence ID" value="KKN37457.1"/>
    <property type="molecule type" value="Genomic_DNA"/>
</dbReference>
<keyword evidence="2" id="KW-0813">Transport</keyword>
<evidence type="ECO:0000256" key="3">
    <source>
        <dbReference type="ARBA" id="ARBA00022449"/>
    </source>
</evidence>
<dbReference type="AlphaFoldDB" id="A0A0F9QKB0"/>
<dbReference type="Pfam" id="PF00999">
    <property type="entry name" value="Na_H_Exchanger"/>
    <property type="match status" value="1"/>
</dbReference>
<evidence type="ECO:0000256" key="7">
    <source>
        <dbReference type="ARBA" id="ARBA00023065"/>
    </source>
</evidence>
<accession>A0A0F9QKB0</accession>
<dbReference type="InterPro" id="IPR036291">
    <property type="entry name" value="NAD(P)-bd_dom_sf"/>
</dbReference>
<evidence type="ECO:0000256" key="6">
    <source>
        <dbReference type="ARBA" id="ARBA00022989"/>
    </source>
</evidence>
<dbReference type="GO" id="GO:0006813">
    <property type="term" value="P:potassium ion transport"/>
    <property type="evidence" value="ECO:0007669"/>
    <property type="project" value="InterPro"/>
</dbReference>
<evidence type="ECO:0000256" key="10">
    <source>
        <dbReference type="SAM" id="Phobius"/>
    </source>
</evidence>
<reference evidence="13" key="1">
    <citation type="journal article" date="2015" name="Nature">
        <title>Complex archaea that bridge the gap between prokaryotes and eukaryotes.</title>
        <authorList>
            <person name="Spang A."/>
            <person name="Saw J.H."/>
            <person name="Jorgensen S.L."/>
            <person name="Zaremba-Niedzwiedzka K."/>
            <person name="Martijn J."/>
            <person name="Lind A.E."/>
            <person name="van Eijk R."/>
            <person name="Schleper C."/>
            <person name="Guy L."/>
            <person name="Ettema T.J."/>
        </authorList>
    </citation>
    <scope>NUCLEOTIDE SEQUENCE</scope>
</reference>
<dbReference type="GO" id="GO:1902600">
    <property type="term" value="P:proton transmembrane transport"/>
    <property type="evidence" value="ECO:0007669"/>
    <property type="project" value="InterPro"/>
</dbReference>
<keyword evidence="5 10" id="KW-0812">Transmembrane</keyword>
<feature type="domain" description="Cation/H+ exchanger transmembrane" evidence="11">
    <location>
        <begin position="14"/>
        <end position="392"/>
    </location>
</feature>
<evidence type="ECO:0000256" key="8">
    <source>
        <dbReference type="ARBA" id="ARBA00023136"/>
    </source>
</evidence>
<feature type="transmembrane region" description="Helical" evidence="10">
    <location>
        <begin position="54"/>
        <end position="71"/>
    </location>
</feature>
<feature type="region of interest" description="Disordered" evidence="9">
    <location>
        <begin position="601"/>
        <end position="626"/>
    </location>
</feature>
<evidence type="ECO:0000259" key="12">
    <source>
        <dbReference type="Pfam" id="PF02254"/>
    </source>
</evidence>
<feature type="transmembrane region" description="Helical" evidence="10">
    <location>
        <begin position="31"/>
        <end position="48"/>
    </location>
</feature>
<dbReference type="InterPro" id="IPR006153">
    <property type="entry name" value="Cation/H_exchanger_TM"/>
</dbReference>
<evidence type="ECO:0000256" key="2">
    <source>
        <dbReference type="ARBA" id="ARBA00022448"/>
    </source>
</evidence>
<evidence type="ECO:0000313" key="13">
    <source>
        <dbReference type="EMBL" id="KKN37457.1"/>
    </source>
</evidence>
<dbReference type="InterPro" id="IPR038770">
    <property type="entry name" value="Na+/solute_symporter_sf"/>
</dbReference>
<evidence type="ECO:0000259" key="11">
    <source>
        <dbReference type="Pfam" id="PF00999"/>
    </source>
</evidence>
<dbReference type="Gene3D" id="3.40.50.720">
    <property type="entry name" value="NAD(P)-binding Rossmann-like Domain"/>
    <property type="match status" value="1"/>
</dbReference>
<evidence type="ECO:0000256" key="1">
    <source>
        <dbReference type="ARBA" id="ARBA00004651"/>
    </source>
</evidence>
<feature type="transmembrane region" description="Helical" evidence="10">
    <location>
        <begin position="150"/>
        <end position="170"/>
    </location>
</feature>
<keyword evidence="3" id="KW-0050">Antiport</keyword>
<evidence type="ECO:0000256" key="9">
    <source>
        <dbReference type="SAM" id="MobiDB-lite"/>
    </source>
</evidence>
<dbReference type="GO" id="GO:0015297">
    <property type="term" value="F:antiporter activity"/>
    <property type="evidence" value="ECO:0007669"/>
    <property type="project" value="UniProtKB-KW"/>
</dbReference>
<sequence>MNHEAVMAISVIGIVAILCQWLAWWIKLPAIVLLLIAGIVLGPVTGWLDPEQLFGDLLFPTVSLAVAVILFEGSLTLKFEDIRGLQKVVRNILTLGVLITWTCIAIATHLLLDFPWGLAILFGAIMVVTGPTVIVPMLRTVRPNAKISNILRWEGIVIDPVGAILAVLVFEVLLSMQAQGHVDIGHTAYMFAKTIIVGLTIGASAGYLFGLILRKHLLPEYLQNVAALALVFGTFAISNEISEESGLLTVTVLGIWLANMKNVSVENILDFKEDLSIFLISGLFILLAARLNLASFTQLGMGAVLLFLFIQFVVRPLKVFITSIGSDLSWQEKAMISWIGPRGIVAAAVSALFALRLQDIGYEKADLLVPLAFAIIIGTVLLQGSTSKFIAKRLGVAEPDDSGFLIIGANSVARVIAQALNDNGYRTRLTDGSWSNVKEARMSGLDTYYGNATSEHADRHLDLIGLGQMLALTPQSELNALAGMRYKSEFGSNKVYFLSTDKEKDKERRPAKSRKAISHESHVLFGNEITYAKLASLVAKGAKIKTTKLSESFNFADYTREHGRRATPLFAFNARKRLRFFTVIDTPQPETGWTIVALVQDETDPSPAETSPPEVNGSLDEKRLPS</sequence>
<feature type="transmembrane region" description="Helical" evidence="10">
    <location>
        <begin position="190"/>
        <end position="209"/>
    </location>
</feature>
<name>A0A0F9QKB0_9ZZZZ</name>
<keyword evidence="8 10" id="KW-0472">Membrane</keyword>
<organism evidence="13">
    <name type="scientific">marine sediment metagenome</name>
    <dbReference type="NCBI Taxonomy" id="412755"/>
    <lineage>
        <taxon>unclassified sequences</taxon>
        <taxon>metagenomes</taxon>
        <taxon>ecological metagenomes</taxon>
    </lineage>
</organism>
<dbReference type="PANTHER" id="PTHR32507">
    <property type="entry name" value="NA(+)/H(+) ANTIPORTER 1"/>
    <property type="match status" value="1"/>
</dbReference>
<keyword evidence="7" id="KW-0406">Ion transport</keyword>
<feature type="transmembrane region" description="Helical" evidence="10">
    <location>
        <begin position="299"/>
        <end position="317"/>
    </location>
</feature>
<dbReference type="Pfam" id="PF02254">
    <property type="entry name" value="TrkA_N"/>
    <property type="match status" value="1"/>
</dbReference>
<dbReference type="Gene3D" id="1.20.1530.20">
    <property type="match status" value="1"/>
</dbReference>
<feature type="transmembrane region" description="Helical" evidence="10">
    <location>
        <begin position="367"/>
        <end position="384"/>
    </location>
</feature>
<feature type="transmembrane region" description="Helical" evidence="10">
    <location>
        <begin position="275"/>
        <end position="293"/>
    </location>
</feature>
<dbReference type="InterPro" id="IPR003148">
    <property type="entry name" value="RCK_N"/>
</dbReference>
<proteinExistence type="predicted"/>
<feature type="transmembrane region" description="Helical" evidence="10">
    <location>
        <begin position="221"/>
        <end position="239"/>
    </location>
</feature>
<feature type="transmembrane region" description="Helical" evidence="10">
    <location>
        <begin position="338"/>
        <end position="355"/>
    </location>
</feature>
<feature type="domain" description="RCK N-terminal" evidence="12">
    <location>
        <begin position="404"/>
        <end position="506"/>
    </location>
</feature>